<keyword evidence="1" id="KW-0812">Transmembrane</keyword>
<accession>A0A3A1QR31</accession>
<feature type="transmembrane region" description="Helical" evidence="1">
    <location>
        <begin position="139"/>
        <end position="157"/>
    </location>
</feature>
<organism evidence="2 3">
    <name type="scientific">Bacillus salacetis</name>
    <dbReference type="NCBI Taxonomy" id="2315464"/>
    <lineage>
        <taxon>Bacteria</taxon>
        <taxon>Bacillati</taxon>
        <taxon>Bacillota</taxon>
        <taxon>Bacilli</taxon>
        <taxon>Bacillales</taxon>
        <taxon>Bacillaceae</taxon>
        <taxon>Bacillus</taxon>
    </lineage>
</organism>
<dbReference type="RefSeq" id="WP_119548884.1">
    <property type="nucleotide sequence ID" value="NZ_QXIR01000033.1"/>
</dbReference>
<feature type="transmembrane region" description="Helical" evidence="1">
    <location>
        <begin position="101"/>
        <end position="119"/>
    </location>
</feature>
<proteinExistence type="predicted"/>
<feature type="transmembrane region" description="Helical" evidence="1">
    <location>
        <begin position="73"/>
        <end position="95"/>
    </location>
</feature>
<gene>
    <name evidence="2" type="ORF">D3H55_19025</name>
</gene>
<dbReference type="EMBL" id="QXIR01000033">
    <property type="protein sequence ID" value="RIW29357.1"/>
    <property type="molecule type" value="Genomic_DNA"/>
</dbReference>
<keyword evidence="3" id="KW-1185">Reference proteome</keyword>
<dbReference type="Proteomes" id="UP000265801">
    <property type="component" value="Unassembled WGS sequence"/>
</dbReference>
<name>A0A3A1QR31_9BACI</name>
<evidence type="ECO:0000256" key="1">
    <source>
        <dbReference type="SAM" id="Phobius"/>
    </source>
</evidence>
<sequence>MDDYMGEKNNTPFKESKLIPSAATYVILAFLFSAVPEWSKTIFIMNSIVAGTALLITVIYWKVAEYKRRYFSVASYCLLFTISFTSVQPVLRVSWAEGNSLWMYLGFLWIVTFMVTHILKEGIFQAFSKTFESRFSISFHIVLFGVLFTAPIVIFLTNLESIFNQNTQFFLLGMLLYVISLFLLIMLPALLKHPKDIIKERNPGVRPD</sequence>
<dbReference type="OrthoDB" id="2963463at2"/>
<protein>
    <submittedName>
        <fullName evidence="2">Uncharacterized protein</fullName>
    </submittedName>
</protein>
<keyword evidence="1" id="KW-0472">Membrane</keyword>
<feature type="transmembrane region" description="Helical" evidence="1">
    <location>
        <begin position="18"/>
        <end position="35"/>
    </location>
</feature>
<evidence type="ECO:0000313" key="2">
    <source>
        <dbReference type="EMBL" id="RIW29357.1"/>
    </source>
</evidence>
<dbReference type="AlphaFoldDB" id="A0A3A1QR31"/>
<reference evidence="2 3" key="1">
    <citation type="submission" date="2018-09" db="EMBL/GenBank/DDBJ databases">
        <title>Bacillus saliacetes sp. nov., isolated from Thai shrimp paste (Ka-pi).</title>
        <authorList>
            <person name="Daroonpunt R."/>
            <person name="Tanasupawat S."/>
            <person name="Yiamsombut S."/>
        </authorList>
    </citation>
    <scope>NUCLEOTIDE SEQUENCE [LARGE SCALE GENOMIC DNA]</scope>
    <source>
        <strain evidence="2 3">SKP7-4</strain>
    </source>
</reference>
<feature type="transmembrane region" description="Helical" evidence="1">
    <location>
        <begin position="169"/>
        <end position="191"/>
    </location>
</feature>
<evidence type="ECO:0000313" key="3">
    <source>
        <dbReference type="Proteomes" id="UP000265801"/>
    </source>
</evidence>
<feature type="transmembrane region" description="Helical" evidence="1">
    <location>
        <begin position="41"/>
        <end position="61"/>
    </location>
</feature>
<keyword evidence="1" id="KW-1133">Transmembrane helix</keyword>
<comment type="caution">
    <text evidence="2">The sequence shown here is derived from an EMBL/GenBank/DDBJ whole genome shotgun (WGS) entry which is preliminary data.</text>
</comment>